<dbReference type="AlphaFoldDB" id="A0A915HZL9"/>
<name>A0A915HZL9_ROMCU</name>
<keyword evidence="1" id="KW-1185">Reference proteome</keyword>
<protein>
    <submittedName>
        <fullName evidence="2">Uncharacterized protein</fullName>
    </submittedName>
</protein>
<reference evidence="2" key="1">
    <citation type="submission" date="2022-11" db="UniProtKB">
        <authorList>
            <consortium name="WormBaseParasite"/>
        </authorList>
    </citation>
    <scope>IDENTIFICATION</scope>
</reference>
<proteinExistence type="predicted"/>
<evidence type="ECO:0000313" key="1">
    <source>
        <dbReference type="Proteomes" id="UP000887565"/>
    </source>
</evidence>
<sequence>MIIDTRTFFPNVQTIASERKDLETVMMSDIYGNVEVKVKLPFTDMEYISFSTERASRCNRVIGNEKQFLQI</sequence>
<accession>A0A915HZL9</accession>
<organism evidence="1 2">
    <name type="scientific">Romanomermis culicivorax</name>
    <name type="common">Nematode worm</name>
    <dbReference type="NCBI Taxonomy" id="13658"/>
    <lineage>
        <taxon>Eukaryota</taxon>
        <taxon>Metazoa</taxon>
        <taxon>Ecdysozoa</taxon>
        <taxon>Nematoda</taxon>
        <taxon>Enoplea</taxon>
        <taxon>Dorylaimia</taxon>
        <taxon>Mermithida</taxon>
        <taxon>Mermithoidea</taxon>
        <taxon>Mermithidae</taxon>
        <taxon>Romanomermis</taxon>
    </lineage>
</organism>
<dbReference type="WBParaSite" id="nRc.2.0.1.t07325-RA">
    <property type="protein sequence ID" value="nRc.2.0.1.t07325-RA"/>
    <property type="gene ID" value="nRc.2.0.1.g07325"/>
</dbReference>
<dbReference type="Proteomes" id="UP000887565">
    <property type="component" value="Unplaced"/>
</dbReference>
<evidence type="ECO:0000313" key="2">
    <source>
        <dbReference type="WBParaSite" id="nRc.2.0.1.t07325-RA"/>
    </source>
</evidence>